<reference evidence="1" key="1">
    <citation type="submission" date="2019-03" db="EMBL/GenBank/DDBJ databases">
        <authorList>
            <person name="Mank J."/>
            <person name="Almeida P."/>
        </authorList>
    </citation>
    <scope>NUCLEOTIDE SEQUENCE</scope>
    <source>
        <strain evidence="1">78183</strain>
    </source>
</reference>
<dbReference type="AlphaFoldDB" id="A0A6N2N7S7"/>
<name>A0A6N2N7S7_SALVM</name>
<protein>
    <submittedName>
        <fullName evidence="1">Uncharacterized protein</fullName>
    </submittedName>
</protein>
<proteinExistence type="predicted"/>
<sequence>MDDSTPYEQLVSEVVLPVVRISVINTWEPRTLNHVLLTRGTLVGKLFQYMSGYTMAAAVKD</sequence>
<accession>A0A6N2N7S7</accession>
<gene>
    <name evidence="1" type="ORF">SVIM_LOCUS478274</name>
</gene>
<organism evidence="1">
    <name type="scientific">Salix viminalis</name>
    <name type="common">Common osier</name>
    <name type="synonym">Basket willow</name>
    <dbReference type="NCBI Taxonomy" id="40686"/>
    <lineage>
        <taxon>Eukaryota</taxon>
        <taxon>Viridiplantae</taxon>
        <taxon>Streptophyta</taxon>
        <taxon>Embryophyta</taxon>
        <taxon>Tracheophyta</taxon>
        <taxon>Spermatophyta</taxon>
        <taxon>Magnoliopsida</taxon>
        <taxon>eudicotyledons</taxon>
        <taxon>Gunneridae</taxon>
        <taxon>Pentapetalae</taxon>
        <taxon>rosids</taxon>
        <taxon>fabids</taxon>
        <taxon>Malpighiales</taxon>
        <taxon>Salicaceae</taxon>
        <taxon>Saliceae</taxon>
        <taxon>Salix</taxon>
    </lineage>
</organism>
<evidence type="ECO:0000313" key="1">
    <source>
        <dbReference type="EMBL" id="VFU63016.1"/>
    </source>
</evidence>
<dbReference type="EMBL" id="CAADRP010002181">
    <property type="protein sequence ID" value="VFU63016.1"/>
    <property type="molecule type" value="Genomic_DNA"/>
</dbReference>